<feature type="binding site" evidence="13">
    <location>
        <position position="153"/>
    </location>
    <ligand>
        <name>(R)-pantoate</name>
        <dbReference type="ChEBI" id="CHEBI:15980"/>
    </ligand>
</feature>
<evidence type="ECO:0000256" key="4">
    <source>
        <dbReference type="ARBA" id="ARBA00012219"/>
    </source>
</evidence>
<dbReference type="EMBL" id="SMFQ01000002">
    <property type="protein sequence ID" value="TCJ89376.1"/>
    <property type="molecule type" value="Genomic_DNA"/>
</dbReference>
<comment type="similarity">
    <text evidence="3 13">Belongs to the pantothenate synthetase family.</text>
</comment>
<dbReference type="EC" id="6.3.2.1" evidence="4 13"/>
<feature type="binding site" evidence="13">
    <location>
        <position position="61"/>
    </location>
    <ligand>
        <name>beta-alanine</name>
        <dbReference type="ChEBI" id="CHEBI:57966"/>
    </ligand>
</feature>
<feature type="active site" description="Proton donor" evidence="13">
    <location>
        <position position="37"/>
    </location>
</feature>
<comment type="caution">
    <text evidence="13">Lacks conserved residue(s) required for the propagation of feature annotation.</text>
</comment>
<dbReference type="PANTHER" id="PTHR21299:SF1">
    <property type="entry name" value="PANTOATE--BETA-ALANINE LIGASE"/>
    <property type="match status" value="1"/>
</dbReference>
<dbReference type="PANTHER" id="PTHR21299">
    <property type="entry name" value="CYTIDYLATE KINASE/PANTOATE-BETA-ALANINE LIGASE"/>
    <property type="match status" value="1"/>
</dbReference>
<keyword evidence="15" id="KW-1185">Reference proteome</keyword>
<evidence type="ECO:0000256" key="2">
    <source>
        <dbReference type="ARBA" id="ARBA00004990"/>
    </source>
</evidence>
<comment type="miscellaneous">
    <text evidence="13">The reaction proceeds by a bi uni uni bi ping pong mechanism.</text>
</comment>
<name>A0A4R1F4Y4_9GAMM</name>
<feature type="binding site" evidence="13">
    <location>
        <position position="61"/>
    </location>
    <ligand>
        <name>(R)-pantoate</name>
        <dbReference type="ChEBI" id="CHEBI:15980"/>
    </ligand>
</feature>
<gene>
    <name evidence="13" type="primary">panC</name>
    <name evidence="14" type="ORF">EV695_1240</name>
</gene>
<evidence type="ECO:0000256" key="12">
    <source>
        <dbReference type="ARBA" id="ARBA00055042"/>
    </source>
</evidence>
<dbReference type="SUPFAM" id="SSF52374">
    <property type="entry name" value="Nucleotidylyl transferase"/>
    <property type="match status" value="1"/>
</dbReference>
<protein>
    <recommendedName>
        <fullName evidence="5 13">Pantothenate synthetase</fullName>
        <shortName evidence="13">PS</shortName>
        <ecNumber evidence="4 13">6.3.2.1</ecNumber>
    </recommendedName>
    <alternativeName>
        <fullName evidence="13">Pantoate--beta-alanine ligase</fullName>
    </alternativeName>
    <alternativeName>
        <fullName evidence="13">Pantoate-activating enzyme</fullName>
    </alternativeName>
</protein>
<dbReference type="Pfam" id="PF02569">
    <property type="entry name" value="Pantoate_ligase"/>
    <property type="match status" value="1"/>
</dbReference>
<comment type="caution">
    <text evidence="14">The sequence shown here is derived from an EMBL/GenBank/DDBJ whole genome shotgun (WGS) entry which is preliminary data.</text>
</comment>
<evidence type="ECO:0000256" key="8">
    <source>
        <dbReference type="ARBA" id="ARBA00022655"/>
    </source>
</evidence>
<dbReference type="FunFam" id="3.40.50.620:FF:000114">
    <property type="entry name" value="Pantothenate synthetase"/>
    <property type="match status" value="1"/>
</dbReference>
<comment type="pathway">
    <text evidence="2 13">Cofactor biosynthesis; (R)-pantothenate biosynthesis; (R)-pantothenate from (R)-pantoate and beta-alanine: step 1/1.</text>
</comment>
<comment type="subcellular location">
    <subcellularLocation>
        <location evidence="1 13">Cytoplasm</location>
    </subcellularLocation>
</comment>
<dbReference type="GO" id="GO:0005829">
    <property type="term" value="C:cytosol"/>
    <property type="evidence" value="ECO:0007669"/>
    <property type="project" value="TreeGrafter"/>
</dbReference>
<keyword evidence="6 13" id="KW-0963">Cytoplasm</keyword>
<dbReference type="InterPro" id="IPR004821">
    <property type="entry name" value="Cyt_trans-like"/>
</dbReference>
<feature type="binding site" evidence="13">
    <location>
        <position position="176"/>
    </location>
    <ligand>
        <name>ATP</name>
        <dbReference type="ChEBI" id="CHEBI:30616"/>
    </ligand>
</feature>
<dbReference type="Gene3D" id="3.30.1300.10">
    <property type="entry name" value="Pantoate-beta-alanine ligase, C-terminal domain"/>
    <property type="match status" value="1"/>
</dbReference>
<comment type="catalytic activity">
    <reaction evidence="11 13">
        <text>(R)-pantoate + beta-alanine + ATP = (R)-pantothenate + AMP + diphosphate + H(+)</text>
        <dbReference type="Rhea" id="RHEA:10912"/>
        <dbReference type="ChEBI" id="CHEBI:15378"/>
        <dbReference type="ChEBI" id="CHEBI:15980"/>
        <dbReference type="ChEBI" id="CHEBI:29032"/>
        <dbReference type="ChEBI" id="CHEBI:30616"/>
        <dbReference type="ChEBI" id="CHEBI:33019"/>
        <dbReference type="ChEBI" id="CHEBI:57966"/>
        <dbReference type="ChEBI" id="CHEBI:456215"/>
        <dbReference type="EC" id="6.3.2.1"/>
    </reaction>
</comment>
<evidence type="ECO:0000256" key="5">
    <source>
        <dbReference type="ARBA" id="ARBA00014155"/>
    </source>
</evidence>
<comment type="subunit">
    <text evidence="13">Homodimer.</text>
</comment>
<dbReference type="UniPathway" id="UPA00028">
    <property type="reaction ID" value="UER00005"/>
</dbReference>
<feature type="binding site" evidence="13">
    <location>
        <begin position="184"/>
        <end position="187"/>
    </location>
    <ligand>
        <name>ATP</name>
        <dbReference type="ChEBI" id="CHEBI:30616"/>
    </ligand>
</feature>
<evidence type="ECO:0000256" key="3">
    <source>
        <dbReference type="ARBA" id="ARBA00009256"/>
    </source>
</evidence>
<evidence type="ECO:0000313" key="15">
    <source>
        <dbReference type="Proteomes" id="UP000294887"/>
    </source>
</evidence>
<dbReference type="InterPro" id="IPR042176">
    <property type="entry name" value="Pantoate_ligase_C"/>
</dbReference>
<dbReference type="HAMAP" id="MF_00158">
    <property type="entry name" value="PanC"/>
    <property type="match status" value="1"/>
</dbReference>
<keyword evidence="7 13" id="KW-0436">Ligase</keyword>
<reference evidence="14 15" key="1">
    <citation type="submission" date="2019-03" db="EMBL/GenBank/DDBJ databases">
        <title>Genomic Encyclopedia of Type Strains, Phase IV (KMG-IV): sequencing the most valuable type-strain genomes for metagenomic binning, comparative biology and taxonomic classification.</title>
        <authorList>
            <person name="Goeker M."/>
        </authorList>
    </citation>
    <scope>NUCLEOTIDE SEQUENCE [LARGE SCALE GENOMIC DNA]</scope>
    <source>
        <strain evidence="14 15">DSM 24830</strain>
    </source>
</reference>
<keyword evidence="9 13" id="KW-0547">Nucleotide-binding</keyword>
<organism evidence="14 15">
    <name type="scientific">Cocleimonas flava</name>
    <dbReference type="NCBI Taxonomy" id="634765"/>
    <lineage>
        <taxon>Bacteria</taxon>
        <taxon>Pseudomonadati</taxon>
        <taxon>Pseudomonadota</taxon>
        <taxon>Gammaproteobacteria</taxon>
        <taxon>Thiotrichales</taxon>
        <taxon>Thiotrichaceae</taxon>
        <taxon>Cocleimonas</taxon>
    </lineage>
</organism>
<dbReference type="InterPro" id="IPR003721">
    <property type="entry name" value="Pantoate_ligase"/>
</dbReference>
<dbReference type="InterPro" id="IPR014729">
    <property type="entry name" value="Rossmann-like_a/b/a_fold"/>
</dbReference>
<evidence type="ECO:0000256" key="11">
    <source>
        <dbReference type="ARBA" id="ARBA00048258"/>
    </source>
</evidence>
<sequence length="281" mass="31132">MLQANDKDELRVVMRGYRARNETTAFVPTLGNLHDGHLSLVRKAKEIADRVVVSIFINPTQFDKAEDLAAYPRTLDSDLALLKSEGVDLVFLPTAEEMYPAGSAARVEVDGISEILEGDSRPGHFSGVATIVAKLFNLVHPDISVFGEKDFQQLMLIRRMESDLDFGIEIIAAPTAREETGLAMSSRNNYLDDEQRNITGPKLYQQMQKAQEKILGGERDYLALQAESIQALNDKGFNTDYFEVRNAADLSVADADSKSLVLLVSAWLGKARLIDNITIDI</sequence>
<evidence type="ECO:0000256" key="6">
    <source>
        <dbReference type="ARBA" id="ARBA00022490"/>
    </source>
</evidence>
<accession>A0A4R1F4Y4</accession>
<dbReference type="GO" id="GO:0005524">
    <property type="term" value="F:ATP binding"/>
    <property type="evidence" value="ECO:0007669"/>
    <property type="project" value="UniProtKB-KW"/>
</dbReference>
<comment type="function">
    <text evidence="12 13">Catalyzes the condensation of pantoate with beta-alanine in an ATP-dependent reaction via a pantoyl-adenylate intermediate.</text>
</comment>
<dbReference type="Gene3D" id="3.40.50.620">
    <property type="entry name" value="HUPs"/>
    <property type="match status" value="1"/>
</dbReference>
<feature type="binding site" evidence="13">
    <location>
        <begin position="147"/>
        <end position="150"/>
    </location>
    <ligand>
        <name>ATP</name>
        <dbReference type="ChEBI" id="CHEBI:30616"/>
    </ligand>
</feature>
<evidence type="ECO:0000256" key="7">
    <source>
        <dbReference type="ARBA" id="ARBA00022598"/>
    </source>
</evidence>
<dbReference type="Proteomes" id="UP000294887">
    <property type="component" value="Unassembled WGS sequence"/>
</dbReference>
<dbReference type="NCBIfam" id="TIGR00018">
    <property type="entry name" value="panC"/>
    <property type="match status" value="1"/>
</dbReference>
<proteinExistence type="inferred from homology"/>
<dbReference type="OrthoDB" id="9773087at2"/>
<keyword evidence="8 13" id="KW-0566">Pantothenate biosynthesis</keyword>
<dbReference type="CDD" id="cd00560">
    <property type="entry name" value="PanC"/>
    <property type="match status" value="1"/>
</dbReference>
<dbReference type="RefSeq" id="WP_131905007.1">
    <property type="nucleotide sequence ID" value="NZ_BAAAFU010000008.1"/>
</dbReference>
<dbReference type="NCBIfam" id="TIGR00125">
    <property type="entry name" value="cyt_tran_rel"/>
    <property type="match status" value="1"/>
</dbReference>
<evidence type="ECO:0000313" key="14">
    <source>
        <dbReference type="EMBL" id="TCJ89376.1"/>
    </source>
</evidence>
<dbReference type="GO" id="GO:0004592">
    <property type="term" value="F:pantoate-beta-alanine ligase activity"/>
    <property type="evidence" value="ECO:0007669"/>
    <property type="project" value="UniProtKB-UniRule"/>
</dbReference>
<evidence type="ECO:0000256" key="1">
    <source>
        <dbReference type="ARBA" id="ARBA00004496"/>
    </source>
</evidence>
<dbReference type="GO" id="GO:0015940">
    <property type="term" value="P:pantothenate biosynthetic process"/>
    <property type="evidence" value="ECO:0007669"/>
    <property type="project" value="UniProtKB-UniRule"/>
</dbReference>
<evidence type="ECO:0000256" key="13">
    <source>
        <dbReference type="HAMAP-Rule" id="MF_00158"/>
    </source>
</evidence>
<keyword evidence="10 13" id="KW-0067">ATP-binding</keyword>
<evidence type="ECO:0000256" key="10">
    <source>
        <dbReference type="ARBA" id="ARBA00022840"/>
    </source>
</evidence>
<evidence type="ECO:0000256" key="9">
    <source>
        <dbReference type="ARBA" id="ARBA00022741"/>
    </source>
</evidence>
<dbReference type="AlphaFoldDB" id="A0A4R1F4Y4"/>